<evidence type="ECO:0000313" key="4">
    <source>
        <dbReference type="Proteomes" id="UP001177670"/>
    </source>
</evidence>
<keyword evidence="2" id="KW-0812">Transmembrane</keyword>
<keyword evidence="4" id="KW-1185">Reference proteome</keyword>
<feature type="region of interest" description="Disordered" evidence="1">
    <location>
        <begin position="33"/>
        <end position="57"/>
    </location>
</feature>
<keyword evidence="2" id="KW-1133">Transmembrane helix</keyword>
<keyword evidence="2" id="KW-0472">Membrane</keyword>
<dbReference type="Proteomes" id="UP001177670">
    <property type="component" value="Unassembled WGS sequence"/>
</dbReference>
<feature type="transmembrane region" description="Helical" evidence="2">
    <location>
        <begin position="6"/>
        <end position="29"/>
    </location>
</feature>
<sequence length="88" mass="9579">MRLNEAVGLCTAINIASAIRFYLSTLFLIRSPDRGGQQPPDAANPPDCAPSNGQLPPVHPMQKSLARVIVPSTERVELEFWGHSRGGR</sequence>
<evidence type="ECO:0000256" key="2">
    <source>
        <dbReference type="SAM" id="Phobius"/>
    </source>
</evidence>
<protein>
    <submittedName>
        <fullName evidence="3">Uncharacterized protein</fullName>
    </submittedName>
</protein>
<accession>A0AA40FM56</accession>
<evidence type="ECO:0000313" key="3">
    <source>
        <dbReference type="EMBL" id="KAK1121607.1"/>
    </source>
</evidence>
<comment type="caution">
    <text evidence="3">The sequence shown here is derived from an EMBL/GenBank/DDBJ whole genome shotgun (WGS) entry which is preliminary data.</text>
</comment>
<feature type="compositionally biased region" description="Low complexity" evidence="1">
    <location>
        <begin position="39"/>
        <end position="50"/>
    </location>
</feature>
<reference evidence="3" key="1">
    <citation type="submission" date="2021-10" db="EMBL/GenBank/DDBJ databases">
        <title>Melipona bicolor Genome sequencing and assembly.</title>
        <authorList>
            <person name="Araujo N.S."/>
            <person name="Arias M.C."/>
        </authorList>
    </citation>
    <scope>NUCLEOTIDE SEQUENCE</scope>
    <source>
        <strain evidence="3">USP_2M_L1-L4_2017</strain>
        <tissue evidence="3">Whole body</tissue>
    </source>
</reference>
<dbReference type="AlphaFoldDB" id="A0AA40FM56"/>
<gene>
    <name evidence="3" type="ORF">K0M31_010398</name>
</gene>
<name>A0AA40FM56_9HYME</name>
<dbReference type="EMBL" id="JAHYIQ010000026">
    <property type="protein sequence ID" value="KAK1121607.1"/>
    <property type="molecule type" value="Genomic_DNA"/>
</dbReference>
<proteinExistence type="predicted"/>
<organism evidence="3 4">
    <name type="scientific">Melipona bicolor</name>
    <dbReference type="NCBI Taxonomy" id="60889"/>
    <lineage>
        <taxon>Eukaryota</taxon>
        <taxon>Metazoa</taxon>
        <taxon>Ecdysozoa</taxon>
        <taxon>Arthropoda</taxon>
        <taxon>Hexapoda</taxon>
        <taxon>Insecta</taxon>
        <taxon>Pterygota</taxon>
        <taxon>Neoptera</taxon>
        <taxon>Endopterygota</taxon>
        <taxon>Hymenoptera</taxon>
        <taxon>Apocrita</taxon>
        <taxon>Aculeata</taxon>
        <taxon>Apoidea</taxon>
        <taxon>Anthophila</taxon>
        <taxon>Apidae</taxon>
        <taxon>Melipona</taxon>
    </lineage>
</organism>
<evidence type="ECO:0000256" key="1">
    <source>
        <dbReference type="SAM" id="MobiDB-lite"/>
    </source>
</evidence>
<feature type="non-terminal residue" evidence="3">
    <location>
        <position position="88"/>
    </location>
</feature>